<name>A0A8H4VTQ2_9AGAR</name>
<accession>A0A8H4VTQ2</accession>
<dbReference type="EMBL" id="JAACJL010000002">
    <property type="protein sequence ID" value="KAF4622183.1"/>
    <property type="molecule type" value="Genomic_DNA"/>
</dbReference>
<proteinExistence type="predicted"/>
<dbReference type="Proteomes" id="UP000521872">
    <property type="component" value="Unassembled WGS sequence"/>
</dbReference>
<dbReference type="AlphaFoldDB" id="A0A8H4VTQ2"/>
<evidence type="ECO:0000313" key="3">
    <source>
        <dbReference type="Proteomes" id="UP000521872"/>
    </source>
</evidence>
<organism evidence="2 3">
    <name type="scientific">Agrocybe pediades</name>
    <dbReference type="NCBI Taxonomy" id="84607"/>
    <lineage>
        <taxon>Eukaryota</taxon>
        <taxon>Fungi</taxon>
        <taxon>Dikarya</taxon>
        <taxon>Basidiomycota</taxon>
        <taxon>Agaricomycotina</taxon>
        <taxon>Agaricomycetes</taxon>
        <taxon>Agaricomycetidae</taxon>
        <taxon>Agaricales</taxon>
        <taxon>Agaricineae</taxon>
        <taxon>Strophariaceae</taxon>
        <taxon>Agrocybe</taxon>
    </lineage>
</organism>
<feature type="region of interest" description="Disordered" evidence="1">
    <location>
        <begin position="548"/>
        <end position="567"/>
    </location>
</feature>
<keyword evidence="3" id="KW-1185">Reference proteome</keyword>
<evidence type="ECO:0008006" key="4">
    <source>
        <dbReference type="Google" id="ProtNLM"/>
    </source>
</evidence>
<comment type="caution">
    <text evidence="2">The sequence shown here is derived from an EMBL/GenBank/DDBJ whole genome shotgun (WGS) entry which is preliminary data.</text>
</comment>
<reference evidence="2 3" key="1">
    <citation type="submission" date="2019-12" db="EMBL/GenBank/DDBJ databases">
        <authorList>
            <person name="Floudas D."/>
            <person name="Bentzer J."/>
            <person name="Ahren D."/>
            <person name="Johansson T."/>
            <person name="Persson P."/>
            <person name="Tunlid A."/>
        </authorList>
    </citation>
    <scope>NUCLEOTIDE SEQUENCE [LARGE SCALE GENOMIC DNA]</scope>
    <source>
        <strain evidence="2 3">CBS 102.39</strain>
    </source>
</reference>
<protein>
    <recommendedName>
        <fullName evidence="4">F-box domain-containing protein</fullName>
    </recommendedName>
</protein>
<gene>
    <name evidence="2" type="ORF">D9613_009429</name>
</gene>
<evidence type="ECO:0000256" key="1">
    <source>
        <dbReference type="SAM" id="MobiDB-lite"/>
    </source>
</evidence>
<evidence type="ECO:0000313" key="2">
    <source>
        <dbReference type="EMBL" id="KAF4622183.1"/>
    </source>
</evidence>
<sequence>MDLHDNSINDFLSPELLLTVFLMNAMHNDATTKERVQNTIASTHVCRAWRSLLIDTSSIWGQLIYVKHTERQNDKEIDMMHEILRRSRESFLTVHAELRNYRTGGGHRKLLDHILITHWPRIQTLEIHFAGIMRRSHKNHFLSHLTRPSPHLRACHIQVDSSWSVGNAENHEIGLSPPLFGDMAPNLHYLRADYLAIPSNAQWLSGLTTLITDYHSKFTTSVLQTLGVLSGLAQLSHLELLHEIPETVPDLASISKYPLVPLPNLTYLAIQGVPENCLALIDRIQRPSTCLANVYATMDEGLDDSGGPDTRNLSVLAQRLFSQTFFQNLTLTDSFDSLFIALTKFSLTLADRQCFRVTSLAQIGSRMSPSVNLFAFSPLFPDYAPGTGLQILRSIFQSTIMQNVTTLYLSAHLFSLHPGSLEPLLSNVCHVRTLELDSVDTLKALCEHGDSSPGPLPFLHLEIFGIRLSSWYQKESEPEDDDTAEREMEYITPIATFLRPREVNTLRAYSAYLPYWRGVFKADTRMTEILCNTKLELLNDPDAEGYGDLFWDSDESDSDGEYSEGEE</sequence>